<gene>
    <name evidence="2" type="ORF">BCR35DRAFT_304636</name>
</gene>
<evidence type="ECO:0000256" key="1">
    <source>
        <dbReference type="SAM" id="MobiDB-lite"/>
    </source>
</evidence>
<reference evidence="2 3" key="1">
    <citation type="submission" date="2016-07" db="EMBL/GenBank/DDBJ databases">
        <title>Pervasive Adenine N6-methylation of Active Genes in Fungi.</title>
        <authorList>
            <consortium name="DOE Joint Genome Institute"/>
            <person name="Mondo S.J."/>
            <person name="Dannebaum R.O."/>
            <person name="Kuo R.C."/>
            <person name="Labutti K."/>
            <person name="Haridas S."/>
            <person name="Kuo A."/>
            <person name="Salamov A."/>
            <person name="Ahrendt S.R."/>
            <person name="Lipzen A."/>
            <person name="Sullivan W."/>
            <person name="Andreopoulos W.B."/>
            <person name="Clum A."/>
            <person name="Lindquist E."/>
            <person name="Daum C."/>
            <person name="Ramamoorthy G.K."/>
            <person name="Gryganskyi A."/>
            <person name="Culley D."/>
            <person name="Magnuson J.K."/>
            <person name="James T.Y."/>
            <person name="O'Malley M.A."/>
            <person name="Stajich J.E."/>
            <person name="Spatafora J.W."/>
            <person name="Visel A."/>
            <person name="Grigoriev I.V."/>
        </authorList>
    </citation>
    <scope>NUCLEOTIDE SEQUENCE [LARGE SCALE GENOMIC DNA]</scope>
    <source>
        <strain evidence="2 3">62-1032</strain>
    </source>
</reference>
<dbReference type="EMBL" id="MCGR01000026">
    <property type="protein sequence ID" value="ORY79800.1"/>
    <property type="molecule type" value="Genomic_DNA"/>
</dbReference>
<evidence type="ECO:0000313" key="2">
    <source>
        <dbReference type="EMBL" id="ORY79800.1"/>
    </source>
</evidence>
<feature type="region of interest" description="Disordered" evidence="1">
    <location>
        <begin position="39"/>
        <end position="188"/>
    </location>
</feature>
<feature type="compositionally biased region" description="Pro residues" evidence="1">
    <location>
        <begin position="177"/>
        <end position="186"/>
    </location>
</feature>
<evidence type="ECO:0000313" key="3">
    <source>
        <dbReference type="Proteomes" id="UP000193467"/>
    </source>
</evidence>
<organism evidence="2 3">
    <name type="scientific">Leucosporidium creatinivorum</name>
    <dbReference type="NCBI Taxonomy" id="106004"/>
    <lineage>
        <taxon>Eukaryota</taxon>
        <taxon>Fungi</taxon>
        <taxon>Dikarya</taxon>
        <taxon>Basidiomycota</taxon>
        <taxon>Pucciniomycotina</taxon>
        <taxon>Microbotryomycetes</taxon>
        <taxon>Leucosporidiales</taxon>
        <taxon>Leucosporidium</taxon>
    </lineage>
</organism>
<dbReference type="InParanoid" id="A0A1Y2F7A3"/>
<dbReference type="Proteomes" id="UP000193467">
    <property type="component" value="Unassembled WGS sequence"/>
</dbReference>
<feature type="compositionally biased region" description="Low complexity" evidence="1">
    <location>
        <begin position="155"/>
        <end position="174"/>
    </location>
</feature>
<comment type="caution">
    <text evidence="2">The sequence shown here is derived from an EMBL/GenBank/DDBJ whole genome shotgun (WGS) entry which is preliminary data.</text>
</comment>
<name>A0A1Y2F7A3_9BASI</name>
<proteinExistence type="predicted"/>
<keyword evidence="3" id="KW-1185">Reference proteome</keyword>
<accession>A0A1Y2F7A3</accession>
<sequence length="325" mass="36020">MQRPRIRPRCYATHRQNRGWTMGRSGACICSTRIRQRSKKRMQQRVQPPSPFFSLRRTSGGLGGRRSRAGWGRRMAMLPVSGKAPGRSQALRGLHLPPRGDAAFEEPSGPTERSKKRLRLSEPKASPSLVPNSPLSHSIRMPQLPSSTRRDYLQPSHSASPRPFPSSSSSAVHLPRPKPTIPPPPSLNTSFLPTLSTFLTSLNAQLSNLASPLLHQGRIDSSNQVMHFLSLSEDLRDLFLRDVEGIGLLERHLLKNELKRARESGWVVEGLAERGSEGVGVSDTPPRMDSDRRVALEGASATESLDWCRVATVEEEIAELEASLR</sequence>
<dbReference type="AlphaFoldDB" id="A0A1Y2F7A3"/>
<protein>
    <submittedName>
        <fullName evidence="2">Uncharacterized protein</fullName>
    </submittedName>
</protein>